<dbReference type="AlphaFoldDB" id="A0A0Y5KR71"/>
<sequence length="214" mass="24366">MVEFALSEPFPFEVGEIVEQQNSDIALSEISKYLSQEMLKEIVLTAHNNIQDKAALSDRNTLGMYRQAEITFALRVYLSKDGWTLEPWSGGAFLCLSPCRTKSIIVATATSDVGRHHGMPMTTARKGKGFEEAIRNSKLDLPDTVQFWVLLFHWKYNKVQLELSLPSGFVSHQITGYKQRIILADVDLTKFDELERKQPVEEYEPLVERKQKAG</sequence>
<evidence type="ECO:0000313" key="1">
    <source>
        <dbReference type="EMBL" id="RQJ65570.1"/>
    </source>
</evidence>
<proteinExistence type="predicted"/>
<comment type="caution">
    <text evidence="1">The sequence shown here is derived from an EMBL/GenBank/DDBJ whole genome shotgun (WGS) entry which is preliminary data.</text>
</comment>
<reference evidence="1 2" key="1">
    <citation type="submission" date="2017-09" db="EMBL/GenBank/DDBJ databases">
        <title>Phenotypic and genotypic characterization of Colombian isolates of Neisseria meningitidis recovered from invasive disease.</title>
        <authorList>
            <person name="Duarte C."/>
            <person name="Gabastou J.M."/>
            <person name="Moreno J."/>
        </authorList>
    </citation>
    <scope>NUCLEOTIDE SEQUENCE [LARGE SCALE GENOMIC DNA]</scope>
    <source>
        <strain evidence="1 2">INS-Nm1124</strain>
    </source>
</reference>
<organism evidence="1 2">
    <name type="scientific">Neisseria meningitidis</name>
    <dbReference type="NCBI Taxonomy" id="487"/>
    <lineage>
        <taxon>Bacteria</taxon>
        <taxon>Pseudomonadati</taxon>
        <taxon>Pseudomonadota</taxon>
        <taxon>Betaproteobacteria</taxon>
        <taxon>Neisseriales</taxon>
        <taxon>Neisseriaceae</taxon>
        <taxon>Neisseria</taxon>
    </lineage>
</organism>
<gene>
    <name evidence="1" type="ORF">COI09_08785</name>
</gene>
<evidence type="ECO:0000313" key="2">
    <source>
        <dbReference type="Proteomes" id="UP000283829"/>
    </source>
</evidence>
<dbReference type="RefSeq" id="WP_002223148.1">
    <property type="nucleotide sequence ID" value="NZ_CP020421.2"/>
</dbReference>
<name>A0A0Y5KR71_NEIME</name>
<protein>
    <submittedName>
        <fullName evidence="1">Uncharacterized protein</fullName>
    </submittedName>
</protein>
<accession>A0A0Y5KR71</accession>
<dbReference type="Proteomes" id="UP000283829">
    <property type="component" value="Unassembled WGS sequence"/>
</dbReference>
<dbReference type="EMBL" id="NWXB01000017">
    <property type="protein sequence ID" value="RQJ65570.1"/>
    <property type="molecule type" value="Genomic_DNA"/>
</dbReference>